<dbReference type="PROSITE" id="PS00617">
    <property type="entry name" value="RECF_1"/>
    <property type="match status" value="1"/>
</dbReference>
<dbReference type="HAMAP" id="MF_00365">
    <property type="entry name" value="RecF"/>
    <property type="match status" value="1"/>
</dbReference>
<evidence type="ECO:0000256" key="6">
    <source>
        <dbReference type="ARBA" id="ARBA00022741"/>
    </source>
</evidence>
<evidence type="ECO:0000313" key="12">
    <source>
        <dbReference type="EMBL" id="ODN69379.1"/>
    </source>
</evidence>
<dbReference type="InterPro" id="IPR042174">
    <property type="entry name" value="RecF_2"/>
</dbReference>
<proteinExistence type="inferred from homology"/>
<keyword evidence="7 9" id="KW-0067">ATP-binding</keyword>
<keyword evidence="6 9" id="KW-0547">Nucleotide-binding</keyword>
<dbReference type="InterPro" id="IPR027417">
    <property type="entry name" value="P-loop_NTPase"/>
</dbReference>
<dbReference type="PATRIC" id="fig|1439726.3.peg.3499"/>
<comment type="function">
    <text evidence="9 10">The RecF protein is involved in DNA metabolism; it is required for DNA replication and normal SOS inducibility. RecF binds preferentially to single-stranded, linear DNA. It also seems to bind ATP.</text>
</comment>
<dbReference type="PROSITE" id="PS00618">
    <property type="entry name" value="RECF_2"/>
    <property type="match status" value="1"/>
</dbReference>
<keyword evidence="9 10" id="KW-0234">DNA repair</keyword>
<dbReference type="Gene3D" id="1.20.1050.90">
    <property type="entry name" value="RecF/RecN/SMC, N-terminal domain"/>
    <property type="match status" value="1"/>
</dbReference>
<sequence>MTTAAEARTVRITGLRLTDFRNHAHARVAIDAGTVVIVGDNGAGKTNFIEAISYLSPGRGLRRAQLAEVARVGGSGGWAVAADVSGAVGDVRIGTGLVAGDTLRQVRIDTVLQKTSDILSEHLRVMWLTPAMDGLFSGPAADRRRFLDRLVMSLDPAHGRRVVAFEQALTRRNRLLEDHRADPAWLDAVEAQIVDLAVAVAAARRETVACLARLVDEGRSEDEIFPAAGLALEGDLERALDAASAAEVEDWYARDLASCRSRDRAAGRTLVGPHRADLAVRHRAKDMPAALSSTGEQKALLIGLVLAHARLVRDLAAMTPVLLLDEITAHLDPVRREALAGLLDRLGAQAFLTGTDAAMFTPFSGAQVLHAASGQISVL</sequence>
<evidence type="ECO:0000256" key="8">
    <source>
        <dbReference type="ARBA" id="ARBA00023125"/>
    </source>
</evidence>
<dbReference type="GO" id="GO:0000731">
    <property type="term" value="P:DNA synthesis involved in DNA repair"/>
    <property type="evidence" value="ECO:0007669"/>
    <property type="project" value="TreeGrafter"/>
</dbReference>
<feature type="binding site" evidence="9">
    <location>
        <begin position="39"/>
        <end position="46"/>
    </location>
    <ligand>
        <name>ATP</name>
        <dbReference type="ChEBI" id="CHEBI:30616"/>
    </ligand>
</feature>
<keyword evidence="13" id="KW-1185">Reference proteome</keyword>
<organism evidence="12 13">
    <name type="scientific">Methylobrevis pamukkalensis</name>
    <dbReference type="NCBI Taxonomy" id="1439726"/>
    <lineage>
        <taxon>Bacteria</taxon>
        <taxon>Pseudomonadati</taxon>
        <taxon>Pseudomonadota</taxon>
        <taxon>Alphaproteobacteria</taxon>
        <taxon>Hyphomicrobiales</taxon>
        <taxon>Pleomorphomonadaceae</taxon>
        <taxon>Methylobrevis</taxon>
    </lineage>
</organism>
<evidence type="ECO:0000256" key="7">
    <source>
        <dbReference type="ARBA" id="ARBA00022840"/>
    </source>
</evidence>
<dbReference type="GO" id="GO:0005524">
    <property type="term" value="F:ATP binding"/>
    <property type="evidence" value="ECO:0007669"/>
    <property type="project" value="UniProtKB-UniRule"/>
</dbReference>
<evidence type="ECO:0000259" key="11">
    <source>
        <dbReference type="SMART" id="SM00382"/>
    </source>
</evidence>
<evidence type="ECO:0000256" key="5">
    <source>
        <dbReference type="ARBA" id="ARBA00022705"/>
    </source>
</evidence>
<dbReference type="Proteomes" id="UP000094622">
    <property type="component" value="Unassembled WGS sequence"/>
</dbReference>
<dbReference type="GO" id="GO:0009432">
    <property type="term" value="P:SOS response"/>
    <property type="evidence" value="ECO:0007669"/>
    <property type="project" value="UniProtKB-UniRule"/>
</dbReference>
<feature type="domain" description="AAA+ ATPase" evidence="11">
    <location>
        <begin position="31"/>
        <end position="373"/>
    </location>
</feature>
<evidence type="ECO:0000256" key="9">
    <source>
        <dbReference type="HAMAP-Rule" id="MF_00365"/>
    </source>
</evidence>
<dbReference type="SMART" id="SM00382">
    <property type="entry name" value="AAA"/>
    <property type="match status" value="1"/>
</dbReference>
<accession>A0A1E3GZ67</accession>
<keyword evidence="5 9" id="KW-0235">DNA replication</keyword>
<comment type="subcellular location">
    <subcellularLocation>
        <location evidence="1 9 10">Cytoplasm</location>
    </subcellularLocation>
</comment>
<evidence type="ECO:0000313" key="13">
    <source>
        <dbReference type="Proteomes" id="UP000094622"/>
    </source>
</evidence>
<dbReference type="GO" id="GO:0003697">
    <property type="term" value="F:single-stranded DNA binding"/>
    <property type="evidence" value="ECO:0007669"/>
    <property type="project" value="UniProtKB-UniRule"/>
</dbReference>
<dbReference type="AlphaFoldDB" id="A0A1E3GZ67"/>
<keyword evidence="9 10" id="KW-0227">DNA damage</keyword>
<dbReference type="GO" id="GO:0006302">
    <property type="term" value="P:double-strand break repair"/>
    <property type="evidence" value="ECO:0007669"/>
    <property type="project" value="TreeGrafter"/>
</dbReference>
<keyword evidence="4 9" id="KW-0963">Cytoplasm</keyword>
<evidence type="ECO:0000256" key="3">
    <source>
        <dbReference type="ARBA" id="ARBA00020170"/>
    </source>
</evidence>
<dbReference type="PANTHER" id="PTHR32182">
    <property type="entry name" value="DNA REPLICATION AND REPAIR PROTEIN RECF"/>
    <property type="match status" value="1"/>
</dbReference>
<evidence type="ECO:0000256" key="10">
    <source>
        <dbReference type="RuleBase" id="RU000578"/>
    </source>
</evidence>
<reference evidence="12 13" key="1">
    <citation type="submission" date="2016-07" db="EMBL/GenBank/DDBJ databases">
        <title>Draft Genome Sequence of Methylobrevis pamukkalensis PK2.</title>
        <authorList>
            <person name="Vasilenko O.V."/>
            <person name="Doronina N.V."/>
            <person name="Shmareva M.N."/>
            <person name="Tarlachkov S.V."/>
            <person name="Mustakhimov I."/>
            <person name="Trotsenko Y.A."/>
        </authorList>
    </citation>
    <scope>NUCLEOTIDE SEQUENCE [LARGE SCALE GENOMIC DNA]</scope>
    <source>
        <strain evidence="12 13">PK2</strain>
    </source>
</reference>
<dbReference type="NCBIfam" id="TIGR00611">
    <property type="entry name" value="recf"/>
    <property type="match status" value="1"/>
</dbReference>
<dbReference type="OrthoDB" id="9803889at2"/>
<name>A0A1E3GZ67_9HYPH</name>
<evidence type="ECO:0000256" key="4">
    <source>
        <dbReference type="ARBA" id="ARBA00022490"/>
    </source>
</evidence>
<comment type="similarity">
    <text evidence="2 9 10">Belongs to the RecF family.</text>
</comment>
<evidence type="ECO:0000256" key="1">
    <source>
        <dbReference type="ARBA" id="ARBA00004496"/>
    </source>
</evidence>
<evidence type="ECO:0000256" key="2">
    <source>
        <dbReference type="ARBA" id="ARBA00008016"/>
    </source>
</evidence>
<keyword evidence="9 10" id="KW-0742">SOS response</keyword>
<protein>
    <recommendedName>
        <fullName evidence="3 9">DNA replication and repair protein RecF</fullName>
    </recommendedName>
</protein>
<dbReference type="RefSeq" id="WP_069307705.1">
    <property type="nucleotide sequence ID" value="NZ_MCRJ01000094.1"/>
</dbReference>
<dbReference type="GO" id="GO:0006260">
    <property type="term" value="P:DNA replication"/>
    <property type="evidence" value="ECO:0007669"/>
    <property type="project" value="UniProtKB-UniRule"/>
</dbReference>
<keyword evidence="8 9" id="KW-0238">DNA-binding</keyword>
<dbReference type="InterPro" id="IPR003593">
    <property type="entry name" value="AAA+_ATPase"/>
</dbReference>
<dbReference type="Gene3D" id="3.40.50.300">
    <property type="entry name" value="P-loop containing nucleotide triphosphate hydrolases"/>
    <property type="match status" value="1"/>
</dbReference>
<dbReference type="EMBL" id="MCRJ01000094">
    <property type="protein sequence ID" value="ODN69379.1"/>
    <property type="molecule type" value="Genomic_DNA"/>
</dbReference>
<dbReference type="PANTHER" id="PTHR32182:SF0">
    <property type="entry name" value="DNA REPLICATION AND REPAIR PROTEIN RECF"/>
    <property type="match status" value="1"/>
</dbReference>
<dbReference type="InterPro" id="IPR018078">
    <property type="entry name" value="DNA-binding_RecF_CS"/>
</dbReference>
<dbReference type="SUPFAM" id="SSF52540">
    <property type="entry name" value="P-loop containing nucleoside triphosphate hydrolases"/>
    <property type="match status" value="1"/>
</dbReference>
<dbReference type="InterPro" id="IPR003395">
    <property type="entry name" value="RecF/RecN/SMC_N"/>
</dbReference>
<dbReference type="Pfam" id="PF02463">
    <property type="entry name" value="SMC_N"/>
    <property type="match status" value="1"/>
</dbReference>
<dbReference type="GO" id="GO:0005737">
    <property type="term" value="C:cytoplasm"/>
    <property type="evidence" value="ECO:0007669"/>
    <property type="project" value="UniProtKB-SubCell"/>
</dbReference>
<gene>
    <name evidence="9 12" type="primary">recF</name>
    <name evidence="12" type="ORF">A6302_03330</name>
</gene>
<dbReference type="InterPro" id="IPR001238">
    <property type="entry name" value="DNA-binding_RecF"/>
</dbReference>
<comment type="caution">
    <text evidence="12">The sequence shown here is derived from an EMBL/GenBank/DDBJ whole genome shotgun (WGS) entry which is preliminary data.</text>
</comment>